<dbReference type="RefSeq" id="XP_012896879.1">
    <property type="nucleotide sequence ID" value="XM_013041425.1"/>
</dbReference>
<keyword evidence="1" id="KW-0472">Membrane</keyword>
<protein>
    <recommendedName>
        <fullName evidence="4">NADH-ubiquinone oxidoreductase ESSS subunit</fullName>
    </recommendedName>
</protein>
<dbReference type="Proteomes" id="UP000008312">
    <property type="component" value="Unassembled WGS sequence"/>
</dbReference>
<accession>D8M442</accession>
<dbReference type="AlphaFoldDB" id="D8M442"/>
<dbReference type="GeneID" id="24919591"/>
<evidence type="ECO:0000256" key="1">
    <source>
        <dbReference type="SAM" id="Phobius"/>
    </source>
</evidence>
<evidence type="ECO:0000313" key="2">
    <source>
        <dbReference type="EMBL" id="CBK22831.2"/>
    </source>
</evidence>
<sequence>MFARLVRKIPVQRLVRCIHEEAAQEAAPKMFGGKHARESWELPTYIFLAGGMVMGAIGLWAQKNTSITTWAREKASKRLEN</sequence>
<dbReference type="PANTHER" id="PTHR40637:SF1">
    <property type="entry name" value="ESSS SUBUNIT OF NADH:UBIQUINONE OXIDOREDUCTASE (COMPLEX I) PROTEIN"/>
    <property type="match status" value="1"/>
</dbReference>
<keyword evidence="1" id="KW-0812">Transmembrane</keyword>
<dbReference type="EMBL" id="FN668651">
    <property type="protein sequence ID" value="CBK22831.2"/>
    <property type="molecule type" value="Genomic_DNA"/>
</dbReference>
<dbReference type="OrthoDB" id="2147978at2759"/>
<reference evidence="2" key="1">
    <citation type="submission" date="2010-02" db="EMBL/GenBank/DDBJ databases">
        <title>Sequencing and annotation of the Blastocystis hominis genome.</title>
        <authorList>
            <person name="Wincker P."/>
        </authorList>
    </citation>
    <scope>NUCLEOTIDE SEQUENCE</scope>
    <source>
        <strain evidence="2">Singapore isolate B</strain>
    </source>
</reference>
<keyword evidence="3" id="KW-1185">Reference proteome</keyword>
<evidence type="ECO:0008006" key="4">
    <source>
        <dbReference type="Google" id="ProtNLM"/>
    </source>
</evidence>
<feature type="transmembrane region" description="Helical" evidence="1">
    <location>
        <begin position="42"/>
        <end position="61"/>
    </location>
</feature>
<proteinExistence type="predicted"/>
<name>D8M442_BLAHO</name>
<evidence type="ECO:0000313" key="3">
    <source>
        <dbReference type="Proteomes" id="UP000008312"/>
    </source>
</evidence>
<dbReference type="InParanoid" id="D8M442"/>
<gene>
    <name evidence="2" type="ORF">GSBLH_T00002420001</name>
</gene>
<dbReference type="PANTHER" id="PTHR40637">
    <property type="entry name" value="ESSS SUBUNIT OF NADH:UBIQUINONE OXIDOREDUCTASE (COMPLEX I) PROTEIN"/>
    <property type="match status" value="1"/>
</dbReference>
<organism evidence="2">
    <name type="scientific">Blastocystis hominis</name>
    <dbReference type="NCBI Taxonomy" id="12968"/>
    <lineage>
        <taxon>Eukaryota</taxon>
        <taxon>Sar</taxon>
        <taxon>Stramenopiles</taxon>
        <taxon>Bigyra</taxon>
        <taxon>Opalozoa</taxon>
        <taxon>Opalinata</taxon>
        <taxon>Blastocystidae</taxon>
        <taxon>Blastocystis</taxon>
    </lineage>
</organism>
<keyword evidence="1" id="KW-1133">Transmembrane helix</keyword>